<reference evidence="6" key="2">
    <citation type="submission" date="2021-08" db="EMBL/GenBank/DDBJ databases">
        <title>Whole genome sequencing of non-tuberculosis mycobacteria type-strains.</title>
        <authorList>
            <person name="Igarashi Y."/>
            <person name="Osugi A."/>
            <person name="Mitarai S."/>
        </authorList>
    </citation>
    <scope>NUCLEOTIDE SEQUENCE</scope>
    <source>
        <strain evidence="6">JCM 30995</strain>
    </source>
</reference>
<dbReference type="SUPFAM" id="SSF46785">
    <property type="entry name" value="Winged helix' DNA-binding domain"/>
    <property type="match status" value="1"/>
</dbReference>
<organism evidence="6 8">
    <name type="scientific">Mycolicibacter heraklionensis</name>
    <dbReference type="NCBI Taxonomy" id="512402"/>
    <lineage>
        <taxon>Bacteria</taxon>
        <taxon>Bacillati</taxon>
        <taxon>Actinomycetota</taxon>
        <taxon>Actinomycetes</taxon>
        <taxon>Mycobacteriales</taxon>
        <taxon>Mycobacteriaceae</taxon>
        <taxon>Mycolicibacter</taxon>
    </lineage>
</organism>
<evidence type="ECO:0000313" key="5">
    <source>
        <dbReference type="EMBL" id="KLO30225.1"/>
    </source>
</evidence>
<keyword evidence="3" id="KW-0804">Transcription</keyword>
<dbReference type="EMBL" id="CP080997">
    <property type="protein sequence ID" value="QZA06282.1"/>
    <property type="molecule type" value="Genomic_DNA"/>
</dbReference>
<dbReference type="Pfam" id="PF12802">
    <property type="entry name" value="MarR_2"/>
    <property type="match status" value="1"/>
</dbReference>
<dbReference type="SMART" id="SM00347">
    <property type="entry name" value="HTH_MARR"/>
    <property type="match status" value="1"/>
</dbReference>
<dbReference type="PANTHER" id="PTHR35790">
    <property type="entry name" value="HTH-TYPE TRANSCRIPTIONAL REGULATOR PCHR"/>
    <property type="match status" value="1"/>
</dbReference>
<dbReference type="GO" id="GO:0003700">
    <property type="term" value="F:DNA-binding transcription factor activity"/>
    <property type="evidence" value="ECO:0007669"/>
    <property type="project" value="InterPro"/>
</dbReference>
<proteinExistence type="predicted"/>
<evidence type="ECO:0000313" key="6">
    <source>
        <dbReference type="EMBL" id="QZA06282.1"/>
    </source>
</evidence>
<dbReference type="Gene3D" id="1.10.10.10">
    <property type="entry name" value="Winged helix-like DNA-binding domain superfamily/Winged helix DNA-binding domain"/>
    <property type="match status" value="1"/>
</dbReference>
<protein>
    <submittedName>
        <fullName evidence="5 6">Transcriptional regulator</fullName>
    </submittedName>
</protein>
<name>A0A9X7WEP3_9MYCO</name>
<evidence type="ECO:0000259" key="4">
    <source>
        <dbReference type="PROSITE" id="PS50995"/>
    </source>
</evidence>
<dbReference type="GO" id="GO:0003677">
    <property type="term" value="F:DNA binding"/>
    <property type="evidence" value="ECO:0007669"/>
    <property type="project" value="UniProtKB-KW"/>
</dbReference>
<evidence type="ECO:0000256" key="3">
    <source>
        <dbReference type="ARBA" id="ARBA00023163"/>
    </source>
</evidence>
<dbReference type="Proteomes" id="UP000036464">
    <property type="component" value="Unassembled WGS sequence"/>
</dbReference>
<dbReference type="InterPro" id="IPR036388">
    <property type="entry name" value="WH-like_DNA-bd_sf"/>
</dbReference>
<dbReference type="KEGG" id="mher:K3U94_14695"/>
<dbReference type="PROSITE" id="PS01117">
    <property type="entry name" value="HTH_MARR_1"/>
    <property type="match status" value="1"/>
</dbReference>
<evidence type="ECO:0000256" key="2">
    <source>
        <dbReference type="ARBA" id="ARBA00023125"/>
    </source>
</evidence>
<keyword evidence="2" id="KW-0238">DNA-binding</keyword>
<dbReference type="InterPro" id="IPR000835">
    <property type="entry name" value="HTH_MarR-typ"/>
</dbReference>
<keyword evidence="7" id="KW-1185">Reference proteome</keyword>
<evidence type="ECO:0000313" key="7">
    <source>
        <dbReference type="Proteomes" id="UP000036464"/>
    </source>
</evidence>
<dbReference type="InterPro" id="IPR052067">
    <property type="entry name" value="Metal_resp_HTH_trans_reg"/>
</dbReference>
<feature type="domain" description="HTH marR-type" evidence="4">
    <location>
        <begin position="4"/>
        <end position="156"/>
    </location>
</feature>
<accession>A0A9X7WEP3</accession>
<dbReference type="AlphaFoldDB" id="A0A9X7WEP3"/>
<dbReference type="PROSITE" id="PS50995">
    <property type="entry name" value="HTH_MARR_2"/>
    <property type="match status" value="1"/>
</dbReference>
<gene>
    <name evidence="5" type="ORF">ABW16_07855</name>
    <name evidence="6" type="ORF">K3U94_14695</name>
</gene>
<dbReference type="EMBL" id="LDPO01000004">
    <property type="protein sequence ID" value="KLO30225.1"/>
    <property type="molecule type" value="Genomic_DNA"/>
</dbReference>
<dbReference type="PANTHER" id="PTHR35790:SF4">
    <property type="entry name" value="HTH-TYPE TRANSCRIPTIONAL REGULATOR PCHR"/>
    <property type="match status" value="1"/>
</dbReference>
<evidence type="ECO:0000256" key="1">
    <source>
        <dbReference type="ARBA" id="ARBA00023015"/>
    </source>
</evidence>
<dbReference type="RefSeq" id="WP_047318647.1">
    <property type="nucleotide sequence ID" value="NZ_CP080997.1"/>
</dbReference>
<dbReference type="InterPro" id="IPR036390">
    <property type="entry name" value="WH_DNA-bd_sf"/>
</dbReference>
<evidence type="ECO:0000313" key="8">
    <source>
        <dbReference type="Proteomes" id="UP000825008"/>
    </source>
</evidence>
<sequence>MKTKADVIARIGDLVQAVGDKFDDSGGDAERDFMAQHCPRRLEAAVRELPTLSMHLLDRIGDDPVNIVTLAARSGQLKGTVSKHVQRLVAAGLVERLPVPGNRKEIALRLTADGRIVVRAHRRLHDEMNLGMSDFLSRYTHAELATVAKILGDLLATERVGVRLAP</sequence>
<dbReference type="InterPro" id="IPR023187">
    <property type="entry name" value="Tscrpt_reg_MarR-type_CS"/>
</dbReference>
<reference evidence="5 7" key="1">
    <citation type="submission" date="2015-05" db="EMBL/GenBank/DDBJ databases">
        <title>Genome sequence of Mycobacterium heraklionense Davo strain.</title>
        <authorList>
            <person name="Greninger A.L."/>
            <person name="Cunningham G."/>
            <person name="Miller S."/>
        </authorList>
    </citation>
    <scope>NUCLEOTIDE SEQUENCE [LARGE SCALE GENOMIC DNA]</scope>
    <source>
        <strain evidence="5 7">Davo</strain>
    </source>
</reference>
<dbReference type="Proteomes" id="UP000825008">
    <property type="component" value="Chromosome"/>
</dbReference>
<keyword evidence="1" id="KW-0805">Transcription regulation</keyword>